<accession>A0A510UKZ7</accession>
<evidence type="ECO:0000259" key="4">
    <source>
        <dbReference type="Pfam" id="PF21959"/>
    </source>
</evidence>
<evidence type="ECO:0000313" key="6">
    <source>
        <dbReference type="Proteomes" id="UP000321787"/>
    </source>
</evidence>
<dbReference type="NCBIfam" id="TIGR04456">
    <property type="entry name" value="LruC_dom"/>
    <property type="match status" value="1"/>
</dbReference>
<dbReference type="InterPro" id="IPR054215">
    <property type="entry name" value="DUF6923"/>
</dbReference>
<dbReference type="Pfam" id="PF16130">
    <property type="entry name" value="DUF4842"/>
    <property type="match status" value="1"/>
</dbReference>
<sequence length="704" mass="77184">MYQFFKITMLILLLVSSKVFAVAFDSCPSKAYLFQGKPVSVYGINLVTGTNSLLQDDTGLSSNINGVGFNETDRYIYGFDTTNYNVVRLGQNFQATTLNVNGLPSDKTFYVGDVYDHHYYVYRSGTGLYKIDLSPLDSNVNSTLTAQLITSTASVSLTDFAFHPSNSRLYGVDNGSGGLYEFDINTGAATYIGDTGELGTFGAMYFDVDGYLYLSRNQDGQIYRVNLSTQTIIDSGVVPAVKFADGPYSNQNDGARCANAPLIDTDEPATIDFGDAPDSNYGTTLASNGARHEMDGVTWLGASVDGDYYAAQSPDSDDSITSDDEDGVGFVTALEPGLDSVITVSASTTGYLSAWFDWNDDGDFSDDGEQVITDKALVAGSNNLVISVPFGATVGETWSRFRFSQQTGLAYYGGSTSGEVEDHVVTIVDANTSQRHFPSADGYVTIAYEDNWPETADYDMNDMVLRYRITETLKDGDVAKVSISGQLVAVGASYHSGFAVRLAGIDATNIDSDKTRLYYNSVLQGGDVQESGMTEASFIVINDAIEVSSYSCYFYRTLDDCREDVGVEFELHFSLVTPATTSSMPAMPYDPFLYATPGYYHGPSFAQAPGRSYEVHLADQAPTEKFDTNFYQLAEDTSDPNTSRYFKTSNNMPWALLIYDEWKWPRERVDLVVAYPQFADYTTSGGETHTDWYDITNAIANKYY</sequence>
<reference evidence="5 6" key="1">
    <citation type="submission" date="2019-07" db="EMBL/GenBank/DDBJ databases">
        <title>Whole genome shotgun sequence of Aliivibrio fischeri NBRC 101058.</title>
        <authorList>
            <person name="Hosoyama A."/>
            <person name="Uohara A."/>
            <person name="Ohji S."/>
            <person name="Ichikawa N."/>
        </authorList>
    </citation>
    <scope>NUCLEOTIDE SEQUENCE [LARGE SCALE GENOMIC DNA]</scope>
    <source>
        <strain evidence="5 6">NBRC 101058</strain>
    </source>
</reference>
<dbReference type="Pfam" id="PF21959">
    <property type="entry name" value="DUF6923"/>
    <property type="match status" value="1"/>
</dbReference>
<dbReference type="InterPro" id="IPR011042">
    <property type="entry name" value="6-blade_b-propeller_TolB-like"/>
</dbReference>
<protein>
    <submittedName>
        <fullName evidence="5">LruC domain-containing protein</fullName>
    </submittedName>
</protein>
<evidence type="ECO:0000259" key="2">
    <source>
        <dbReference type="Pfam" id="PF16130"/>
    </source>
</evidence>
<dbReference type="Gene3D" id="2.120.10.30">
    <property type="entry name" value="TolB, C-terminal domain"/>
    <property type="match status" value="1"/>
</dbReference>
<dbReference type="RefSeq" id="WP_146865777.1">
    <property type="nucleotide sequence ID" value="NZ_BJTZ01000028.1"/>
</dbReference>
<dbReference type="EMBL" id="BJTZ01000028">
    <property type="protein sequence ID" value="GEK15313.1"/>
    <property type="molecule type" value="Genomic_DNA"/>
</dbReference>
<gene>
    <name evidence="5" type="ORF">AFI02nite_33490</name>
</gene>
<dbReference type="AlphaFoldDB" id="A0A510UKZ7"/>
<feature type="domain" description="DUF6923" evidence="4">
    <location>
        <begin position="36"/>
        <end position="258"/>
    </location>
</feature>
<dbReference type="InterPro" id="IPR045474">
    <property type="entry name" value="GEVED"/>
</dbReference>
<feature type="domain" description="GEVED" evidence="3">
    <location>
        <begin position="351"/>
        <end position="426"/>
    </location>
</feature>
<dbReference type="SUPFAM" id="SSF63825">
    <property type="entry name" value="YWTD domain"/>
    <property type="match status" value="1"/>
</dbReference>
<feature type="signal peptide" evidence="1">
    <location>
        <begin position="1"/>
        <end position="21"/>
    </location>
</feature>
<feature type="chain" id="PRO_5021805080" evidence="1">
    <location>
        <begin position="22"/>
        <end position="704"/>
    </location>
</feature>
<proteinExistence type="predicted"/>
<name>A0A510UKZ7_ALIFS</name>
<evidence type="ECO:0000256" key="1">
    <source>
        <dbReference type="SAM" id="SignalP"/>
    </source>
</evidence>
<dbReference type="InterPro" id="IPR031025">
    <property type="entry name" value="LruC_dom"/>
</dbReference>
<dbReference type="Pfam" id="PF20009">
    <property type="entry name" value="GEVED"/>
    <property type="match status" value="1"/>
</dbReference>
<dbReference type="InterPro" id="IPR032295">
    <property type="entry name" value="DUF4842"/>
</dbReference>
<feature type="domain" description="DUF4842" evidence="2">
    <location>
        <begin position="477"/>
        <end position="693"/>
    </location>
</feature>
<comment type="caution">
    <text evidence="5">The sequence shown here is derived from an EMBL/GenBank/DDBJ whole genome shotgun (WGS) entry which is preliminary data.</text>
</comment>
<evidence type="ECO:0000259" key="3">
    <source>
        <dbReference type="Pfam" id="PF20009"/>
    </source>
</evidence>
<organism evidence="5 6">
    <name type="scientific">Aliivibrio fischeri</name>
    <name type="common">Vibrio fischeri</name>
    <dbReference type="NCBI Taxonomy" id="668"/>
    <lineage>
        <taxon>Bacteria</taxon>
        <taxon>Pseudomonadati</taxon>
        <taxon>Pseudomonadota</taxon>
        <taxon>Gammaproteobacteria</taxon>
        <taxon>Vibrionales</taxon>
        <taxon>Vibrionaceae</taxon>
        <taxon>Aliivibrio</taxon>
    </lineage>
</organism>
<evidence type="ECO:0000313" key="5">
    <source>
        <dbReference type="EMBL" id="GEK15313.1"/>
    </source>
</evidence>
<dbReference type="Proteomes" id="UP000321787">
    <property type="component" value="Unassembled WGS sequence"/>
</dbReference>
<keyword evidence="1" id="KW-0732">Signal</keyword>